<keyword evidence="1" id="KW-1133">Transmembrane helix</keyword>
<protein>
    <submittedName>
        <fullName evidence="2">Uncharacterized protein</fullName>
    </submittedName>
</protein>
<accession>A0A5J6PU02</accession>
<reference evidence="2 3" key="1">
    <citation type="submission" date="2018-08" db="EMBL/GenBank/DDBJ databases">
        <title>Neisseria zalophi ATCC BAA-2455 complete genome.</title>
        <authorList>
            <person name="Veseli I.A."/>
            <person name="Buttler R."/>
            <person name="Mascarenhas dos Santos A.C."/>
            <person name="Pombert J.-F."/>
        </authorList>
    </citation>
    <scope>NUCLEOTIDE SEQUENCE [LARGE SCALE GENOMIC DNA]</scope>
    <source>
        <strain evidence="2 3">ATCC BAA-2455</strain>
    </source>
</reference>
<gene>
    <name evidence="2" type="ORF">D0T92_05295</name>
</gene>
<dbReference type="Proteomes" id="UP000325713">
    <property type="component" value="Chromosome"/>
</dbReference>
<organism evidence="2 3">
    <name type="scientific">Neisseria zalophi</name>
    <dbReference type="NCBI Taxonomy" id="640030"/>
    <lineage>
        <taxon>Bacteria</taxon>
        <taxon>Pseudomonadati</taxon>
        <taxon>Pseudomonadota</taxon>
        <taxon>Betaproteobacteria</taxon>
        <taxon>Neisseriales</taxon>
        <taxon>Neisseriaceae</taxon>
        <taxon>Neisseria</taxon>
    </lineage>
</organism>
<evidence type="ECO:0000256" key="1">
    <source>
        <dbReference type="SAM" id="Phobius"/>
    </source>
</evidence>
<keyword evidence="1" id="KW-0812">Transmembrane</keyword>
<feature type="transmembrane region" description="Helical" evidence="1">
    <location>
        <begin position="28"/>
        <end position="46"/>
    </location>
</feature>
<dbReference type="KEGG" id="nzl:D0T92_05295"/>
<name>A0A5J6PU02_9NEIS</name>
<evidence type="ECO:0000313" key="3">
    <source>
        <dbReference type="Proteomes" id="UP000325713"/>
    </source>
</evidence>
<keyword evidence="3" id="KW-1185">Reference proteome</keyword>
<sequence length="60" mass="7559">MLLFYIGLVKKCELFKIIYNKYSNRSNFFYIITKLLFGYVYFRCLYKYFIKIIMERIMQI</sequence>
<keyword evidence="1" id="KW-0472">Membrane</keyword>
<dbReference type="AlphaFoldDB" id="A0A5J6PU02"/>
<dbReference type="EMBL" id="CP031700">
    <property type="protein sequence ID" value="QEY26005.1"/>
    <property type="molecule type" value="Genomic_DNA"/>
</dbReference>
<proteinExistence type="predicted"/>
<evidence type="ECO:0000313" key="2">
    <source>
        <dbReference type="EMBL" id="QEY26005.1"/>
    </source>
</evidence>